<dbReference type="OrthoDB" id="448496at2759"/>
<sequence length="307" mass="32243">MLASRVCRRLLAGAAGSTTAGAAVLPPWRRYVATSAASAAAASAQPPAGESPKAALVIIGDEVLAGSITDTNTPWLAKLLHSRGVDLIRVTYIPDSRDTIKEAVLDSRRRVGPGGVVFTSGGIGPTHDDVTYEAIAEAMGVTLQLHEPTVARMRESYAARGMELNEARLRMATLPNPAEVLFTEGLWVPLVNVGGVYILPGIPRLFQAMVSANQERFTGVAFTEQQLYTHTGESFLAKELTAVAVKHPKVSIGSYPNTAADADSTYKVKLAFTSRDAEALAAAVAGVKAALGDIFINYTPPAASAGK</sequence>
<dbReference type="InterPro" id="IPR056596">
    <property type="entry name" value="FLAD1_M"/>
</dbReference>
<evidence type="ECO:0000313" key="3">
    <source>
        <dbReference type="Proteomes" id="UP000613740"/>
    </source>
</evidence>
<organism evidence="2 3">
    <name type="scientific">Chlamydomonas schloesseri</name>
    <dbReference type="NCBI Taxonomy" id="2026947"/>
    <lineage>
        <taxon>Eukaryota</taxon>
        <taxon>Viridiplantae</taxon>
        <taxon>Chlorophyta</taxon>
        <taxon>core chlorophytes</taxon>
        <taxon>Chlorophyceae</taxon>
        <taxon>CS clade</taxon>
        <taxon>Chlamydomonadales</taxon>
        <taxon>Chlamydomonadaceae</taxon>
        <taxon>Chlamydomonas</taxon>
    </lineage>
</organism>
<evidence type="ECO:0000313" key="2">
    <source>
        <dbReference type="EMBL" id="KAG2449080.1"/>
    </source>
</evidence>
<dbReference type="CDD" id="cd00885">
    <property type="entry name" value="cinA"/>
    <property type="match status" value="1"/>
</dbReference>
<dbReference type="InterPro" id="IPR001453">
    <property type="entry name" value="MoaB/Mog_dom"/>
</dbReference>
<dbReference type="InterPro" id="IPR050101">
    <property type="entry name" value="CinA"/>
</dbReference>
<protein>
    <recommendedName>
        <fullName evidence="1">MoaB/Mog domain-containing protein</fullName>
    </recommendedName>
</protein>
<feature type="domain" description="MoaB/Mog" evidence="1">
    <location>
        <begin position="55"/>
        <end position="221"/>
    </location>
</feature>
<dbReference type="Gene3D" id="3.40.980.10">
    <property type="entry name" value="MoaB/Mog-like domain"/>
    <property type="match status" value="1"/>
</dbReference>
<comment type="caution">
    <text evidence="2">The sequence shown here is derived from an EMBL/GenBank/DDBJ whole genome shotgun (WGS) entry which is preliminary data.</text>
</comment>
<gene>
    <name evidence="2" type="ORF">HYH02_005829</name>
</gene>
<dbReference type="EMBL" id="JAEHOD010000015">
    <property type="protein sequence ID" value="KAG2449080.1"/>
    <property type="molecule type" value="Genomic_DNA"/>
</dbReference>
<dbReference type="Pfam" id="PF24102">
    <property type="entry name" value="FLAD1_M"/>
    <property type="match status" value="1"/>
</dbReference>
<dbReference type="Pfam" id="PF00994">
    <property type="entry name" value="MoCF_biosynth"/>
    <property type="match status" value="1"/>
</dbReference>
<keyword evidence="3" id="KW-1185">Reference proteome</keyword>
<dbReference type="Proteomes" id="UP000613740">
    <property type="component" value="Unassembled WGS sequence"/>
</dbReference>
<dbReference type="SMART" id="SM00852">
    <property type="entry name" value="MoCF_biosynth"/>
    <property type="match status" value="1"/>
</dbReference>
<dbReference type="PANTHER" id="PTHR13939:SF0">
    <property type="entry name" value="NMN AMIDOHYDROLASE-LIKE PROTEIN YFAY"/>
    <property type="match status" value="1"/>
</dbReference>
<name>A0A835WKF3_9CHLO</name>
<dbReference type="AlphaFoldDB" id="A0A835WKF3"/>
<accession>A0A835WKF3</accession>
<proteinExistence type="predicted"/>
<dbReference type="PANTHER" id="PTHR13939">
    <property type="entry name" value="NICOTINAMIDE-NUCLEOTIDE AMIDOHYDROLASE PNCC"/>
    <property type="match status" value="1"/>
</dbReference>
<dbReference type="SUPFAM" id="SSF53218">
    <property type="entry name" value="Molybdenum cofactor biosynthesis proteins"/>
    <property type="match status" value="1"/>
</dbReference>
<dbReference type="InterPro" id="IPR036425">
    <property type="entry name" value="MoaB/Mog-like_dom_sf"/>
</dbReference>
<evidence type="ECO:0000259" key="1">
    <source>
        <dbReference type="SMART" id="SM00852"/>
    </source>
</evidence>
<reference evidence="2" key="1">
    <citation type="journal article" date="2020" name="bioRxiv">
        <title>Comparative genomics of Chlamydomonas.</title>
        <authorList>
            <person name="Craig R.J."/>
            <person name="Hasan A.R."/>
            <person name="Ness R.W."/>
            <person name="Keightley P.D."/>
        </authorList>
    </citation>
    <scope>NUCLEOTIDE SEQUENCE</scope>
    <source>
        <strain evidence="2">CCAP 11/173</strain>
    </source>
</reference>